<evidence type="ECO:0000313" key="2">
    <source>
        <dbReference type="Proteomes" id="UP000008332"/>
    </source>
</evidence>
<proteinExistence type="predicted"/>
<dbReference type="AlphaFoldDB" id="Q21PZ3"/>
<name>Q21PZ3_ALBFT</name>
<protein>
    <recommendedName>
        <fullName evidence="3">Type I restriction enzyme R protein N-terminal domain-containing protein</fullName>
    </recommendedName>
</protein>
<keyword evidence="2" id="KW-1185">Reference proteome</keyword>
<sequence>MNAVSINSICSGQTQLTIGSDQLAMVTPVQILAGIERCRFRFNDEKELQAGIALALDMAGITYQREKVLSPEDRPDFLVAGHIALEIKIKGSVAQALRQISRYTAHPEISTVLLVGTPGWVNRIPAAMGGKPVFSLRLTGSLL</sequence>
<dbReference type="OrthoDB" id="9133150at2"/>
<dbReference type="eggNOG" id="ENOG5032CJ4">
    <property type="taxonomic scope" value="Bacteria"/>
</dbReference>
<accession>Q21PZ3</accession>
<keyword evidence="1" id="KW-0614">Plasmid</keyword>
<dbReference type="RefSeq" id="WP_011458587.1">
    <property type="nucleotide sequence ID" value="NC_007901.1"/>
</dbReference>
<reference evidence="2" key="1">
    <citation type="submission" date="2006-02" db="EMBL/GenBank/DDBJ databases">
        <title>Complete sequence of plasmid 1 of Rhodoferax ferrireducens DSM 15236.</title>
        <authorList>
            <person name="Copeland A."/>
            <person name="Lucas S."/>
            <person name="Lapidus A."/>
            <person name="Barry K."/>
            <person name="Detter J.C."/>
            <person name="Glavina del Rio T."/>
            <person name="Hammon N."/>
            <person name="Israni S."/>
            <person name="Pitluck S."/>
            <person name="Brettin T."/>
            <person name="Bruce D."/>
            <person name="Han C."/>
            <person name="Tapia R."/>
            <person name="Gilna P."/>
            <person name="Kiss H."/>
            <person name="Schmutz J."/>
            <person name="Larimer F."/>
            <person name="Land M."/>
            <person name="Kyrpides N."/>
            <person name="Ivanova N."/>
            <person name="Richardson P."/>
        </authorList>
    </citation>
    <scope>NUCLEOTIDE SEQUENCE [LARGE SCALE GENOMIC DNA]</scope>
    <source>
        <strain evidence="2">ATCC BAA-621 / DSM 15236 / T118</strain>
        <plasmid evidence="2">Plasmid pDSM15236</plasmid>
    </source>
</reference>
<dbReference type="Proteomes" id="UP000008332">
    <property type="component" value="Plasmid unnamed1"/>
</dbReference>
<dbReference type="KEGG" id="rfr:Rfer_4466"/>
<evidence type="ECO:0000313" key="1">
    <source>
        <dbReference type="EMBL" id="ABD72152.1"/>
    </source>
</evidence>
<geneLocation type="plasmid" evidence="2">
    <name>pDSM15236</name>
</geneLocation>
<dbReference type="EMBL" id="CP000268">
    <property type="protein sequence ID" value="ABD72152.1"/>
    <property type="molecule type" value="Genomic_DNA"/>
</dbReference>
<organism evidence="1 2">
    <name type="scientific">Albidiferax ferrireducens (strain ATCC BAA-621 / DSM 15236 / T118)</name>
    <name type="common">Rhodoferax ferrireducens</name>
    <dbReference type="NCBI Taxonomy" id="338969"/>
    <lineage>
        <taxon>Bacteria</taxon>
        <taxon>Pseudomonadati</taxon>
        <taxon>Pseudomonadota</taxon>
        <taxon>Betaproteobacteria</taxon>
        <taxon>Burkholderiales</taxon>
        <taxon>Comamonadaceae</taxon>
        <taxon>Rhodoferax</taxon>
    </lineage>
</organism>
<dbReference type="HOGENOM" id="CLU_150667_0_0_4"/>
<evidence type="ECO:0008006" key="3">
    <source>
        <dbReference type="Google" id="ProtNLM"/>
    </source>
</evidence>
<gene>
    <name evidence="1" type="ordered locus">Rfer_4466</name>
</gene>